<evidence type="ECO:0000313" key="2">
    <source>
        <dbReference type="EMBL" id="PWS37124.1"/>
    </source>
</evidence>
<dbReference type="EMBL" id="QGNA01000002">
    <property type="protein sequence ID" value="PWS37124.1"/>
    <property type="molecule type" value="Genomic_DNA"/>
</dbReference>
<dbReference type="Proteomes" id="UP000245765">
    <property type="component" value="Unassembled WGS sequence"/>
</dbReference>
<proteinExistence type="predicted"/>
<organism evidence="2 3">
    <name type="scientific">Falsiroseomonas bella</name>
    <dbReference type="NCBI Taxonomy" id="2184016"/>
    <lineage>
        <taxon>Bacteria</taxon>
        <taxon>Pseudomonadati</taxon>
        <taxon>Pseudomonadota</taxon>
        <taxon>Alphaproteobacteria</taxon>
        <taxon>Acetobacterales</taxon>
        <taxon>Roseomonadaceae</taxon>
        <taxon>Falsiroseomonas</taxon>
    </lineage>
</organism>
<sequence>MASASSGVSHSFRRLPWRMLSNTGRRHQPRIAPCRSTVRTGETTSRSRVVSAAPGRSRSSHASSSSSWFTSSQRMACRFVRFRKSRKRLSLRLVSSDLSRFR</sequence>
<feature type="compositionally biased region" description="Low complexity" evidence="1">
    <location>
        <begin position="51"/>
        <end position="71"/>
    </location>
</feature>
<protein>
    <submittedName>
        <fullName evidence="2">Uncharacterized protein</fullName>
    </submittedName>
</protein>
<accession>A0A317FDF9</accession>
<dbReference type="AlphaFoldDB" id="A0A317FDF9"/>
<evidence type="ECO:0000313" key="3">
    <source>
        <dbReference type="Proteomes" id="UP000245765"/>
    </source>
</evidence>
<reference evidence="3" key="1">
    <citation type="submission" date="2018-05" db="EMBL/GenBank/DDBJ databases">
        <authorList>
            <person name="Du Z."/>
            <person name="Wang X."/>
        </authorList>
    </citation>
    <scope>NUCLEOTIDE SEQUENCE [LARGE SCALE GENOMIC DNA]</scope>
    <source>
        <strain evidence="3">CQN31</strain>
    </source>
</reference>
<feature type="region of interest" description="Disordered" evidence="1">
    <location>
        <begin position="19"/>
        <end position="71"/>
    </location>
</feature>
<keyword evidence="3" id="KW-1185">Reference proteome</keyword>
<comment type="caution">
    <text evidence="2">The sequence shown here is derived from an EMBL/GenBank/DDBJ whole genome shotgun (WGS) entry which is preliminary data.</text>
</comment>
<gene>
    <name evidence="2" type="ORF">DFH01_09645</name>
</gene>
<feature type="compositionally biased region" description="Polar residues" evidence="1">
    <location>
        <begin position="37"/>
        <end position="48"/>
    </location>
</feature>
<name>A0A317FDF9_9PROT</name>
<evidence type="ECO:0000256" key="1">
    <source>
        <dbReference type="SAM" id="MobiDB-lite"/>
    </source>
</evidence>